<keyword evidence="1" id="KW-1133">Transmembrane helix</keyword>
<dbReference type="STRING" id="671144.I4YHH9"/>
<dbReference type="GO" id="GO:0008250">
    <property type="term" value="C:oligosaccharyltransferase complex"/>
    <property type="evidence" value="ECO:0007669"/>
    <property type="project" value="TreeGrafter"/>
</dbReference>
<dbReference type="PANTHER" id="PTHR10830:SF0">
    <property type="entry name" value="DOLICHYL-DIPHOSPHOOLIGOSACCHARIDE--PROTEIN GLYCOSYLTRANSFERASE 48 KDA SUBUNIT"/>
    <property type="match status" value="1"/>
</dbReference>
<keyword evidence="2" id="KW-0732">Signal</keyword>
<dbReference type="eggNOG" id="KOG2754">
    <property type="taxonomic scope" value="Eukaryota"/>
</dbReference>
<evidence type="ECO:0000259" key="3">
    <source>
        <dbReference type="Pfam" id="PF23358"/>
    </source>
</evidence>
<evidence type="ECO:0000256" key="2">
    <source>
        <dbReference type="SAM" id="SignalP"/>
    </source>
</evidence>
<protein>
    <submittedName>
        <fullName evidence="4">Dolichyl-diphosphooligosaccharide-protein glycosyltransferase 48kDa subunit</fullName>
    </submittedName>
</protein>
<dbReference type="GeneID" id="18472294"/>
<feature type="domain" description="OST48 middle" evidence="3">
    <location>
        <begin position="224"/>
        <end position="358"/>
    </location>
</feature>
<evidence type="ECO:0000313" key="5">
    <source>
        <dbReference type="Proteomes" id="UP000005242"/>
    </source>
</evidence>
<dbReference type="InterPro" id="IPR005013">
    <property type="entry name" value="DDOST_48_kDa_subunit"/>
</dbReference>
<name>I4YHH9_WALMC</name>
<organism evidence="4 5">
    <name type="scientific">Wallemia mellicola (strain ATCC MYA-4683 / CBS 633.66)</name>
    <name type="common">Wallemia sebi (CBS 633.66)</name>
    <dbReference type="NCBI Taxonomy" id="671144"/>
    <lineage>
        <taxon>Eukaryota</taxon>
        <taxon>Fungi</taxon>
        <taxon>Dikarya</taxon>
        <taxon>Basidiomycota</taxon>
        <taxon>Wallemiomycotina</taxon>
        <taxon>Wallemiomycetes</taxon>
        <taxon>Wallemiales</taxon>
        <taxon>Wallemiaceae</taxon>
        <taxon>Wallemia</taxon>
    </lineage>
</organism>
<proteinExistence type="predicted"/>
<keyword evidence="5" id="KW-1185">Reference proteome</keyword>
<dbReference type="OMA" id="LAMVIDH"/>
<feature type="signal peptide" evidence="2">
    <location>
        <begin position="1"/>
        <end position="16"/>
    </location>
</feature>
<dbReference type="Proteomes" id="UP000005242">
    <property type="component" value="Unassembled WGS sequence"/>
</dbReference>
<dbReference type="EMBL" id="JH668225">
    <property type="protein sequence ID" value="EIM23421.1"/>
    <property type="molecule type" value="Genomic_DNA"/>
</dbReference>
<gene>
    <name evidence="4" type="ORF">WALSEDRAFT_43536</name>
</gene>
<dbReference type="KEGG" id="wse:WALSEDRAFT_43536"/>
<dbReference type="RefSeq" id="XP_006956797.1">
    <property type="nucleotide sequence ID" value="XM_006956735.1"/>
</dbReference>
<feature type="non-terminal residue" evidence="4">
    <location>
        <position position="1"/>
    </location>
</feature>
<dbReference type="OrthoDB" id="29105at2759"/>
<accession>I4YHH9</accession>
<dbReference type="AlphaFoldDB" id="I4YHH9"/>
<reference evidence="4 5" key="1">
    <citation type="journal article" date="2012" name="Fungal Genet. Biol.">
        <title>The genome of the xerotolerant mold Wallemia sebi reveals adaptations to osmotic stress and suggests cryptic sexual reproduction.</title>
        <authorList>
            <person name="Padamsee M."/>
            <person name="Kumar T.K.A."/>
            <person name="Riley R."/>
            <person name="Binder M."/>
            <person name="Boyd A."/>
            <person name="Calvo A.M."/>
            <person name="Furukawa K."/>
            <person name="Hesse C."/>
            <person name="Hohmann S."/>
            <person name="James T.Y."/>
            <person name="LaButti K."/>
            <person name="Lapidus A."/>
            <person name="Lindquist E."/>
            <person name="Lucas S."/>
            <person name="Miller K."/>
            <person name="Shantappa S."/>
            <person name="Grigoriev I.V."/>
            <person name="Hibbett D.S."/>
            <person name="McLaughlin D.J."/>
            <person name="Spatafora J.W."/>
            <person name="Aime M.C."/>
        </authorList>
    </citation>
    <scope>NUCLEOTIDE SEQUENCE [LARGE SCALE GENOMIC DNA]</scope>
    <source>
        <strain evidence="5">ATCC MYA-4683 / CBS 633.66</strain>
    </source>
</reference>
<keyword evidence="4" id="KW-0808">Transferase</keyword>
<evidence type="ECO:0000313" key="4">
    <source>
        <dbReference type="EMBL" id="EIM23421.1"/>
    </source>
</evidence>
<keyword evidence="1" id="KW-0812">Transmembrane</keyword>
<feature type="chain" id="PRO_5044195443" evidence="2">
    <location>
        <begin position="17"/>
        <end position="371"/>
    </location>
</feature>
<dbReference type="PANTHER" id="PTHR10830">
    <property type="entry name" value="DOLICHYL-DIPHOSPHOOLIGOSACCHARIDE--PROTEIN GLYCOSYLTRANSFERASE 48 KDA SUBUNIT"/>
    <property type="match status" value="1"/>
</dbReference>
<dbReference type="InParanoid" id="I4YHH9"/>
<dbReference type="HOGENOM" id="CLU_031804_1_1_1"/>
<feature type="transmembrane region" description="Helical" evidence="1">
    <location>
        <begin position="336"/>
        <end position="359"/>
    </location>
</feature>
<evidence type="ECO:0000256" key="1">
    <source>
        <dbReference type="SAM" id="Phobius"/>
    </source>
</evidence>
<dbReference type="InterPro" id="IPR055459">
    <property type="entry name" value="OST48_MD"/>
</dbReference>
<keyword evidence="1" id="KW-0472">Membrane</keyword>
<dbReference type="Pfam" id="PF23358">
    <property type="entry name" value="OST48_MD"/>
    <property type="match status" value="1"/>
</dbReference>
<dbReference type="FunCoup" id="I4YHH9">
    <property type="interactions" value="499"/>
</dbReference>
<sequence length="371" mass="42430">MMYFAVLLSLFSYTLAKSKLLIVHDGLDSFNNLVDVLDYDIDVSHVRDTQLISTYENILLLSNTLANIPPFELVDHLEDGGNLLVASDSVDDNQLSILAKQFSIGIDKTPVTTFDGDKTLSINTPECGSKPVLLSSNSHSFTSKNPLSWTLLQSPPGTLNRNIISALQTTKNSRIVWSSSLDLFSNDYINDEDVCNRQFVKNLIDWTFNKLNNVQVTDITHYRTGENETAEYYYNDEANFEVALSVDDKPFITDDLQLEFTMLDPYIRATLKPSYTTKDGRSMVYKYTFRVPDKHGIFKFVIDYKKKGFSYIHKEMRTTVAPIQHDRHPRFLSHAWPYYTGVFSTIAGFLIFSVLWLNLNDKNDKKSNKKE</sequence>
<dbReference type="UniPathway" id="UPA00378"/>
<dbReference type="GO" id="GO:0016740">
    <property type="term" value="F:transferase activity"/>
    <property type="evidence" value="ECO:0007669"/>
    <property type="project" value="UniProtKB-KW"/>
</dbReference>
<dbReference type="GO" id="GO:0018279">
    <property type="term" value="P:protein N-linked glycosylation via asparagine"/>
    <property type="evidence" value="ECO:0007669"/>
    <property type="project" value="InterPro"/>
</dbReference>